<dbReference type="RefSeq" id="WP_121733416.1">
    <property type="nucleotide sequence ID" value="NZ_PEGA01000020.1"/>
</dbReference>
<accession>A0A3L8CHH9</accession>
<dbReference type="Proteomes" id="UP000282140">
    <property type="component" value="Unassembled WGS sequence"/>
</dbReference>
<organism evidence="1 4">
    <name type="scientific">Pseudomonas prosekii</name>
    <dbReference type="NCBI Taxonomy" id="1148509"/>
    <lineage>
        <taxon>Bacteria</taxon>
        <taxon>Pseudomonadati</taxon>
        <taxon>Pseudomonadota</taxon>
        <taxon>Gammaproteobacteria</taxon>
        <taxon>Pseudomonadales</taxon>
        <taxon>Pseudomonadaceae</taxon>
        <taxon>Pseudomonas</taxon>
    </lineage>
</organism>
<keyword evidence="1" id="KW-0315">Glutamine amidotransferase</keyword>
<keyword evidence="3" id="KW-1185">Reference proteome</keyword>
<comment type="caution">
    <text evidence="1">The sequence shown here is derived from an EMBL/GenBank/DDBJ whole genome shotgun (WGS) entry which is preliminary data.</text>
</comment>
<gene>
    <name evidence="1" type="ORF">CS076_18990</name>
    <name evidence="2" type="ORF">CS078_02290</name>
</gene>
<sequence length="126" mass="13303">MSRLPLIGVTDCSRQIGLYAYHISGDCYVHAKAGVANGAASTLPSPVISLAPSDILDGSQHILFTPRLSNIEPFARVGSAEARRTAHDSARTIVTPLHSRAAFTGMCAWSAQWQSVSSHADASINA</sequence>
<dbReference type="GO" id="GO:0016740">
    <property type="term" value="F:transferase activity"/>
    <property type="evidence" value="ECO:0007669"/>
    <property type="project" value="UniProtKB-KW"/>
</dbReference>
<evidence type="ECO:0000313" key="4">
    <source>
        <dbReference type="Proteomes" id="UP000282672"/>
    </source>
</evidence>
<evidence type="ECO:0000313" key="1">
    <source>
        <dbReference type="EMBL" id="RLU07291.1"/>
    </source>
</evidence>
<reference evidence="3 4" key="1">
    <citation type="journal article" date="2018" name="Front. Microbiol.">
        <title>Discovery of Phloeophagus Beetles as a Source of Pseudomonas Strains That Produce Potentially New Bioactive Substances and Description of Pseudomonas bohemica sp. nov.</title>
        <authorList>
            <person name="Saati-Santamaria Z."/>
            <person name="Lopez-Mondejar R."/>
            <person name="Jimenez-Gomez A."/>
            <person name="Diez-Mendez A."/>
            <person name="Vetrovsky T."/>
            <person name="Igual J.M."/>
            <person name="Velazquez E."/>
            <person name="Kolarik M."/>
            <person name="Rivas R."/>
            <person name="Garcia-Fraile P."/>
        </authorList>
    </citation>
    <scope>NUCLEOTIDE SEQUENCE [LARGE SCALE GENOMIC DNA]</scope>
    <source>
        <strain evidence="1 4">A2-NA12</strain>
        <strain evidence="2 3">A2-NA13</strain>
    </source>
</reference>
<protein>
    <submittedName>
        <fullName evidence="1">Glutamine amidotransferase</fullName>
    </submittedName>
</protein>
<name>A0A3L8CHH9_9PSED</name>
<dbReference type="EMBL" id="PEGB01000001">
    <property type="protein sequence ID" value="RLU13199.1"/>
    <property type="molecule type" value="Genomic_DNA"/>
</dbReference>
<evidence type="ECO:0000313" key="3">
    <source>
        <dbReference type="Proteomes" id="UP000282140"/>
    </source>
</evidence>
<proteinExistence type="predicted"/>
<keyword evidence="1" id="KW-0808">Transferase</keyword>
<dbReference type="Proteomes" id="UP000282672">
    <property type="component" value="Unassembled WGS sequence"/>
</dbReference>
<dbReference type="AlphaFoldDB" id="A0A3L8CHH9"/>
<evidence type="ECO:0000313" key="2">
    <source>
        <dbReference type="EMBL" id="RLU13199.1"/>
    </source>
</evidence>
<dbReference type="EMBL" id="PEGA01000020">
    <property type="protein sequence ID" value="RLU07291.1"/>
    <property type="molecule type" value="Genomic_DNA"/>
</dbReference>